<evidence type="ECO:0000313" key="3">
    <source>
        <dbReference type="EMBL" id="TWE15617.1"/>
    </source>
</evidence>
<evidence type="ECO:0000256" key="1">
    <source>
        <dbReference type="SAM" id="MobiDB-lite"/>
    </source>
</evidence>
<dbReference type="EMBL" id="VIVR01000001">
    <property type="protein sequence ID" value="TWE15617.1"/>
    <property type="molecule type" value="Genomic_DNA"/>
</dbReference>
<accession>A0A561EJ30</accession>
<dbReference type="AlphaFoldDB" id="A0A561EJ30"/>
<protein>
    <recommendedName>
        <fullName evidence="2">DUF7455 domain-containing protein</fullName>
    </recommendedName>
</protein>
<dbReference type="RefSeq" id="WP_425461117.1">
    <property type="nucleotide sequence ID" value="NZ_BAAABR010000004.1"/>
</dbReference>
<keyword evidence="4" id="KW-1185">Reference proteome</keyword>
<name>A0A561EJ30_9ACTN</name>
<organism evidence="3 4">
    <name type="scientific">Kitasatospora atroaurantiaca</name>
    <dbReference type="NCBI Taxonomy" id="285545"/>
    <lineage>
        <taxon>Bacteria</taxon>
        <taxon>Bacillati</taxon>
        <taxon>Actinomycetota</taxon>
        <taxon>Actinomycetes</taxon>
        <taxon>Kitasatosporales</taxon>
        <taxon>Streptomycetaceae</taxon>
        <taxon>Kitasatospora</taxon>
    </lineage>
</organism>
<evidence type="ECO:0000259" key="2">
    <source>
        <dbReference type="Pfam" id="PF24254"/>
    </source>
</evidence>
<dbReference type="Proteomes" id="UP000318416">
    <property type="component" value="Unassembled WGS sequence"/>
</dbReference>
<comment type="caution">
    <text evidence="3">The sequence shown here is derived from an EMBL/GenBank/DDBJ whole genome shotgun (WGS) entry which is preliminary data.</text>
</comment>
<evidence type="ECO:0000313" key="4">
    <source>
        <dbReference type="Proteomes" id="UP000318416"/>
    </source>
</evidence>
<feature type="compositionally biased region" description="Basic and acidic residues" evidence="1">
    <location>
        <begin position="38"/>
        <end position="66"/>
    </location>
</feature>
<feature type="region of interest" description="Disordered" evidence="1">
    <location>
        <begin position="27"/>
        <end position="66"/>
    </location>
</feature>
<dbReference type="InterPro" id="IPR055878">
    <property type="entry name" value="DUF7455"/>
</dbReference>
<dbReference type="Pfam" id="PF24254">
    <property type="entry name" value="DUF7455"/>
    <property type="match status" value="1"/>
</dbReference>
<sequence length="66" mass="7123">MCVGIARGLVTEVRCAQCGARAHLRAVPGNGDGPLFCPHDDIQHRSGMEKSSRHGQDESGLIRDPR</sequence>
<proteinExistence type="predicted"/>
<reference evidence="3 4" key="1">
    <citation type="submission" date="2019-06" db="EMBL/GenBank/DDBJ databases">
        <title>Sequencing the genomes of 1000 actinobacteria strains.</title>
        <authorList>
            <person name="Klenk H.-P."/>
        </authorList>
    </citation>
    <scope>NUCLEOTIDE SEQUENCE [LARGE SCALE GENOMIC DNA]</scope>
    <source>
        <strain evidence="3 4">DSM 41649</strain>
    </source>
</reference>
<gene>
    <name evidence="3" type="ORF">FB465_0535</name>
</gene>
<feature type="domain" description="DUF7455" evidence="2">
    <location>
        <begin position="10"/>
        <end position="61"/>
    </location>
</feature>